<protein>
    <submittedName>
        <fullName evidence="2">Uncharacterized protein</fullName>
    </submittedName>
</protein>
<evidence type="ECO:0000256" key="1">
    <source>
        <dbReference type="SAM" id="MobiDB-lite"/>
    </source>
</evidence>
<gene>
    <name evidence="2" type="ORF">DNTS_018932</name>
</gene>
<feature type="region of interest" description="Disordered" evidence="1">
    <location>
        <begin position="63"/>
        <end position="91"/>
    </location>
</feature>
<evidence type="ECO:0000313" key="2">
    <source>
        <dbReference type="EMBL" id="TRY90440.1"/>
    </source>
</evidence>
<comment type="caution">
    <text evidence="2">The sequence shown here is derived from an EMBL/GenBank/DDBJ whole genome shotgun (WGS) entry which is preliminary data.</text>
</comment>
<name>A0A553QKC3_9TELE</name>
<proteinExistence type="predicted"/>
<feature type="compositionally biased region" description="Basic and acidic residues" evidence="1">
    <location>
        <begin position="66"/>
        <end position="77"/>
    </location>
</feature>
<dbReference type="EMBL" id="SRMA01025847">
    <property type="protein sequence ID" value="TRY90440.1"/>
    <property type="molecule type" value="Genomic_DNA"/>
</dbReference>
<sequence length="91" mass="10286">MQRKHRTPRAVRFRPMSKTLLWCNRVKNESRSLSKHRAASPLLQRCGTAVFPQQMLHYRSALSTTEGRKEGGRDGGRDGVVAGGKMVSSYR</sequence>
<dbReference type="Proteomes" id="UP000316079">
    <property type="component" value="Unassembled WGS sequence"/>
</dbReference>
<keyword evidence="3" id="KW-1185">Reference proteome</keyword>
<reference evidence="2 3" key="1">
    <citation type="journal article" date="2019" name="Sci. Data">
        <title>Hybrid genome assembly and annotation of Danionella translucida.</title>
        <authorList>
            <person name="Kadobianskyi M."/>
            <person name="Schulze L."/>
            <person name="Schuelke M."/>
            <person name="Judkewitz B."/>
        </authorList>
    </citation>
    <scope>NUCLEOTIDE SEQUENCE [LARGE SCALE GENOMIC DNA]</scope>
    <source>
        <strain evidence="2 3">Bolton</strain>
    </source>
</reference>
<evidence type="ECO:0000313" key="3">
    <source>
        <dbReference type="Proteomes" id="UP000316079"/>
    </source>
</evidence>
<accession>A0A553QKC3</accession>
<dbReference type="AlphaFoldDB" id="A0A553QKC3"/>
<organism evidence="2 3">
    <name type="scientific">Danionella cerebrum</name>
    <dbReference type="NCBI Taxonomy" id="2873325"/>
    <lineage>
        <taxon>Eukaryota</taxon>
        <taxon>Metazoa</taxon>
        <taxon>Chordata</taxon>
        <taxon>Craniata</taxon>
        <taxon>Vertebrata</taxon>
        <taxon>Euteleostomi</taxon>
        <taxon>Actinopterygii</taxon>
        <taxon>Neopterygii</taxon>
        <taxon>Teleostei</taxon>
        <taxon>Ostariophysi</taxon>
        <taxon>Cypriniformes</taxon>
        <taxon>Danionidae</taxon>
        <taxon>Danioninae</taxon>
        <taxon>Danionella</taxon>
    </lineage>
</organism>